<feature type="transmembrane region" description="Helical" evidence="8">
    <location>
        <begin position="361"/>
        <end position="379"/>
    </location>
</feature>
<feature type="transmembrane region" description="Helical" evidence="8">
    <location>
        <begin position="251"/>
        <end position="272"/>
    </location>
</feature>
<keyword evidence="11" id="KW-1185">Reference proteome</keyword>
<feature type="transmembrane region" description="Helical" evidence="8">
    <location>
        <begin position="411"/>
        <end position="432"/>
    </location>
</feature>
<dbReference type="GO" id="GO:0022857">
    <property type="term" value="F:transmembrane transporter activity"/>
    <property type="evidence" value="ECO:0007669"/>
    <property type="project" value="InterPro"/>
</dbReference>
<dbReference type="Proteomes" id="UP000703661">
    <property type="component" value="Unassembled WGS sequence"/>
</dbReference>
<feature type="transmembrane region" description="Helical" evidence="8">
    <location>
        <begin position="126"/>
        <end position="153"/>
    </location>
</feature>
<sequence length="551" mass="59891">MGGAILSSSKAPDDDRGTSTPTKSEVDTISEFPQDTKGDPEDQVTHLSKSHKLSRPRLVLLFTGMFLGAFLSSLDISIVATALPRIASDFDAQSQMSWVASAYLLAYTAFQPMYGRLSDIFGRKQMYILACVLFFIGSVGCGAAPSMMALIIFRAVQGFGGSGLFSVVMIMISDMFEDVEERARYSSMIWLAFAVSSVTGPLIGGAFVEHVTWRWCFYINLPFGAISLVLVAWLYQIPFERTDLLQKLRRVDYAGIILVVASAFCLLLPLTWGGTTYAWDSAVIIALFCVFAVLLVSFVFVESKTKEAVIPPRLFLIRNTSLAVFVNCITGACFMGCTFYLPLYFQIVKGASTTNSGLRMMPSSLAIVSSTIISSFLLKKLKDYRYFIWAGNALMTLAIGLFILLDANSGLGEQIAFVLVMGVGQGLIFQNCMLACQECSGNDLIAVATALCGFLNSIGAAIGVAICAAAYNNALARNLAKLPTDIQTMVRELDLVENMDAIVKLPADAKELVIGEFANSFQFVFTVLCPIMGVAFLMSLFISRRKAVAKA</sequence>
<gene>
    <name evidence="10" type="ORF">BGZ80_010796</name>
</gene>
<dbReference type="FunFam" id="1.20.1720.10:FF:000004">
    <property type="entry name" value="EmrB/QacA family drug resistance transporter"/>
    <property type="match status" value="1"/>
</dbReference>
<keyword evidence="5 8" id="KW-1133">Transmembrane helix</keyword>
<feature type="compositionally biased region" description="Polar residues" evidence="7">
    <location>
        <begin position="1"/>
        <end position="10"/>
    </location>
</feature>
<reference evidence="10" key="1">
    <citation type="journal article" date="2020" name="Fungal Divers.">
        <title>Resolving the Mortierellaceae phylogeny through synthesis of multi-gene phylogenetics and phylogenomics.</title>
        <authorList>
            <person name="Vandepol N."/>
            <person name="Liber J."/>
            <person name="Desiro A."/>
            <person name="Na H."/>
            <person name="Kennedy M."/>
            <person name="Barry K."/>
            <person name="Grigoriev I.V."/>
            <person name="Miller A.N."/>
            <person name="O'Donnell K."/>
            <person name="Stajich J.E."/>
            <person name="Bonito G."/>
        </authorList>
    </citation>
    <scope>NUCLEOTIDE SEQUENCE</scope>
    <source>
        <strain evidence="10">NRRL 2769</strain>
    </source>
</reference>
<comment type="caution">
    <text evidence="10">The sequence shown here is derived from an EMBL/GenBank/DDBJ whole genome shotgun (WGS) entry which is preliminary data.</text>
</comment>
<evidence type="ECO:0000256" key="8">
    <source>
        <dbReference type="SAM" id="Phobius"/>
    </source>
</evidence>
<feature type="transmembrane region" description="Helical" evidence="8">
    <location>
        <begin position="278"/>
        <end position="301"/>
    </location>
</feature>
<dbReference type="AlphaFoldDB" id="A0A9P6SZH7"/>
<feature type="compositionally biased region" description="Basic and acidic residues" evidence="7">
    <location>
        <begin position="34"/>
        <end position="44"/>
    </location>
</feature>
<keyword evidence="3" id="KW-1003">Cell membrane</keyword>
<evidence type="ECO:0000259" key="9">
    <source>
        <dbReference type="PROSITE" id="PS50850"/>
    </source>
</evidence>
<organism evidence="10 11">
    <name type="scientific">Entomortierella chlamydospora</name>
    <dbReference type="NCBI Taxonomy" id="101097"/>
    <lineage>
        <taxon>Eukaryota</taxon>
        <taxon>Fungi</taxon>
        <taxon>Fungi incertae sedis</taxon>
        <taxon>Mucoromycota</taxon>
        <taxon>Mortierellomycotina</taxon>
        <taxon>Mortierellomycetes</taxon>
        <taxon>Mortierellales</taxon>
        <taxon>Mortierellaceae</taxon>
        <taxon>Entomortierella</taxon>
    </lineage>
</organism>
<evidence type="ECO:0000256" key="5">
    <source>
        <dbReference type="ARBA" id="ARBA00022989"/>
    </source>
</evidence>
<feature type="transmembrane region" description="Helical" evidence="8">
    <location>
        <begin position="188"/>
        <end position="207"/>
    </location>
</feature>
<dbReference type="CDD" id="cd17502">
    <property type="entry name" value="MFS_Azr1_MDR_like"/>
    <property type="match status" value="1"/>
</dbReference>
<keyword evidence="2" id="KW-0813">Transport</keyword>
<comment type="subcellular location">
    <subcellularLocation>
        <location evidence="1">Cell membrane</location>
        <topology evidence="1">Multi-pass membrane protein</topology>
    </subcellularLocation>
</comment>
<evidence type="ECO:0000313" key="11">
    <source>
        <dbReference type="Proteomes" id="UP000703661"/>
    </source>
</evidence>
<dbReference type="GO" id="GO:0005886">
    <property type="term" value="C:plasma membrane"/>
    <property type="evidence" value="ECO:0007669"/>
    <property type="project" value="UniProtKB-SubCell"/>
</dbReference>
<evidence type="ECO:0000313" key="10">
    <source>
        <dbReference type="EMBL" id="KAG0013868.1"/>
    </source>
</evidence>
<evidence type="ECO:0000256" key="1">
    <source>
        <dbReference type="ARBA" id="ARBA00004651"/>
    </source>
</evidence>
<proteinExistence type="predicted"/>
<feature type="transmembrane region" description="Helical" evidence="8">
    <location>
        <begin position="219"/>
        <end position="239"/>
    </location>
</feature>
<dbReference type="PANTHER" id="PTHR23501">
    <property type="entry name" value="MAJOR FACILITATOR SUPERFAMILY"/>
    <property type="match status" value="1"/>
</dbReference>
<dbReference type="Gene3D" id="1.20.1250.20">
    <property type="entry name" value="MFS general substrate transporter like domains"/>
    <property type="match status" value="1"/>
</dbReference>
<feature type="domain" description="Major facilitator superfamily (MFS) profile" evidence="9">
    <location>
        <begin position="61"/>
        <end position="547"/>
    </location>
</feature>
<dbReference type="Pfam" id="PF07690">
    <property type="entry name" value="MFS_1"/>
    <property type="match status" value="1"/>
</dbReference>
<dbReference type="PROSITE" id="PS50850">
    <property type="entry name" value="MFS"/>
    <property type="match status" value="1"/>
</dbReference>
<feature type="transmembrane region" description="Helical" evidence="8">
    <location>
        <begin position="444"/>
        <end position="471"/>
    </location>
</feature>
<feature type="region of interest" description="Disordered" evidence="7">
    <location>
        <begin position="1"/>
        <end position="48"/>
    </location>
</feature>
<dbReference type="PANTHER" id="PTHR23501:SF191">
    <property type="entry name" value="VACUOLAR BASIC AMINO ACID TRANSPORTER 4"/>
    <property type="match status" value="1"/>
</dbReference>
<evidence type="ECO:0000256" key="4">
    <source>
        <dbReference type="ARBA" id="ARBA00022692"/>
    </source>
</evidence>
<dbReference type="InterPro" id="IPR011701">
    <property type="entry name" value="MFS"/>
</dbReference>
<feature type="transmembrane region" description="Helical" evidence="8">
    <location>
        <begin position="95"/>
        <end position="114"/>
    </location>
</feature>
<dbReference type="InterPro" id="IPR036259">
    <property type="entry name" value="MFS_trans_sf"/>
</dbReference>
<evidence type="ECO:0000256" key="3">
    <source>
        <dbReference type="ARBA" id="ARBA00022475"/>
    </source>
</evidence>
<keyword evidence="6 8" id="KW-0472">Membrane</keyword>
<accession>A0A9P6SZH7</accession>
<protein>
    <recommendedName>
        <fullName evidence="9">Major facilitator superfamily (MFS) profile domain-containing protein</fullName>
    </recommendedName>
</protein>
<keyword evidence="4 8" id="KW-0812">Transmembrane</keyword>
<dbReference type="Gene3D" id="1.20.1720.10">
    <property type="entry name" value="Multidrug resistance protein D"/>
    <property type="match status" value="1"/>
</dbReference>
<feature type="transmembrane region" description="Helical" evidence="8">
    <location>
        <begin position="58"/>
        <end position="83"/>
    </location>
</feature>
<dbReference type="InterPro" id="IPR020846">
    <property type="entry name" value="MFS_dom"/>
</dbReference>
<evidence type="ECO:0000256" key="6">
    <source>
        <dbReference type="ARBA" id="ARBA00023136"/>
    </source>
</evidence>
<feature type="transmembrane region" description="Helical" evidence="8">
    <location>
        <begin position="386"/>
        <end position="405"/>
    </location>
</feature>
<feature type="transmembrane region" description="Helical" evidence="8">
    <location>
        <begin position="159"/>
        <end position="176"/>
    </location>
</feature>
<evidence type="ECO:0000256" key="2">
    <source>
        <dbReference type="ARBA" id="ARBA00022448"/>
    </source>
</evidence>
<dbReference type="EMBL" id="JAAAID010000792">
    <property type="protein sequence ID" value="KAG0013868.1"/>
    <property type="molecule type" value="Genomic_DNA"/>
</dbReference>
<dbReference type="SUPFAM" id="SSF103473">
    <property type="entry name" value="MFS general substrate transporter"/>
    <property type="match status" value="1"/>
</dbReference>
<name>A0A9P6SZH7_9FUNG</name>
<feature type="transmembrane region" description="Helical" evidence="8">
    <location>
        <begin position="322"/>
        <end position="341"/>
    </location>
</feature>
<evidence type="ECO:0000256" key="7">
    <source>
        <dbReference type="SAM" id="MobiDB-lite"/>
    </source>
</evidence>
<feature type="transmembrane region" description="Helical" evidence="8">
    <location>
        <begin position="521"/>
        <end position="542"/>
    </location>
</feature>